<dbReference type="GO" id="GO:0005886">
    <property type="term" value="C:plasma membrane"/>
    <property type="evidence" value="ECO:0007669"/>
    <property type="project" value="TreeGrafter"/>
</dbReference>
<evidence type="ECO:0000256" key="4">
    <source>
        <dbReference type="ARBA" id="ARBA00023203"/>
    </source>
</evidence>
<dbReference type="SUPFAM" id="SSF50729">
    <property type="entry name" value="PH domain-like"/>
    <property type="match status" value="1"/>
</dbReference>
<dbReference type="GO" id="GO:0031032">
    <property type="term" value="P:actomyosin structure organization"/>
    <property type="evidence" value="ECO:0007669"/>
    <property type="project" value="TreeGrafter"/>
</dbReference>
<proteinExistence type="predicted"/>
<organism evidence="8 9">
    <name type="scientific">Anser brachyrhynchus</name>
    <name type="common">Pink-footed goose</name>
    <dbReference type="NCBI Taxonomy" id="132585"/>
    <lineage>
        <taxon>Eukaryota</taxon>
        <taxon>Metazoa</taxon>
        <taxon>Chordata</taxon>
        <taxon>Craniata</taxon>
        <taxon>Vertebrata</taxon>
        <taxon>Euteleostomi</taxon>
        <taxon>Archelosauria</taxon>
        <taxon>Archosauria</taxon>
        <taxon>Dinosauria</taxon>
        <taxon>Saurischia</taxon>
        <taxon>Theropoda</taxon>
        <taxon>Coelurosauria</taxon>
        <taxon>Aves</taxon>
        <taxon>Neognathae</taxon>
        <taxon>Galloanserae</taxon>
        <taxon>Anseriformes</taxon>
        <taxon>Anatidae</taxon>
        <taxon>Anserinae</taxon>
        <taxon>Anser</taxon>
    </lineage>
</organism>
<feature type="compositionally biased region" description="Basic and acidic residues" evidence="6">
    <location>
        <begin position="500"/>
        <end position="519"/>
    </location>
</feature>
<dbReference type="SMART" id="SM00295">
    <property type="entry name" value="B41"/>
    <property type="match status" value="1"/>
</dbReference>
<dbReference type="FunFam" id="1.20.80.10:FF:000001">
    <property type="entry name" value="Erythrocyte membrane protein band 4.1"/>
    <property type="match status" value="1"/>
</dbReference>
<dbReference type="InterPro" id="IPR029071">
    <property type="entry name" value="Ubiquitin-like_domsf"/>
</dbReference>
<evidence type="ECO:0000313" key="8">
    <source>
        <dbReference type="Ensembl" id="ENSABRP00000018722.1"/>
    </source>
</evidence>
<sequence length="1774" mass="194570">MTTETGPDSEVKNAQEEASQQQLEAATHGPTAVAASREAEANEKPGAQPDTRNMEPGTDMEEKDYSETDGLSDKTTPSKTQKSPQKINKKIKSALCRVTLLDASEYECEVEKHARGQVLFDMVCEHLNLLEKDYFGLTFCDSDSQKNWLDPSKEIKKQIRSGLWNFAFTVKFYPPDPAQLTEDITRYYLCLQLRADIITGRLPCSFVTHALLGSYAVQAELGDYDAEEHVGNYVSELRFAPNQTRELEERIMELHKTYRGMTPGEAEIHFLENAKKLSMYGVDLHHAKDSEGIDIMLGVCANGLLIYRDRLRINRFAWPKILKISYKRSNFYIKIRPGEYEQFESTIGFKLPNHRSAKRLWKVCIEHHTFFRLVSPEPPPKGFLVMGSKFRYSGRTQAQTRQASALIDRPAPFFERSSSKRYTMSRSLDGEFSRPASVSENHDAGAEGEKQDEDGEFGSGRRSETEDEEVTTPTKIKELKFLDKPEDVLLKHQASINELKRTLKEPNSKLVHRDRDRRLPSSPASSSPKHEDETPKGTPEKASEGSEHWVFIERETSRLEEVALKKALGVKKEEARAGTSEVKMSVSMSKVEMAVGKAKEVAGQEETTDADLETWKRAKMIASPEDFESVWEDEICEKETREEPSMEAKCLPPERAEEEPKERGEGVTASAPGLSRPSQQPEEKQRTKTLGPDLPQGESKMISEEHVSAASRKQDTRVLTATTEFIKIKVKSSDDNTETSATQRIIYLGDLEGDEKDNKTHLLSEAGGQLDLVEMPETTVNRPGEGSEPTTPMEERFQSTSSVYEQQRAASEKPAVVPEQPETGYDETSPAGRPPLEQEHCLSVQQEEATASLRGCETQEKDETMLCSQEVGSDEKDLQSPVGGLKLSALEQEGSRAEDLKQSPAAGEQWGTDVSVTEWRLSERTIPDGNEEESSRVVLQMEEIETKSSSSAVPQPGCPHATAGLEEDEPSTPTPGPFPQQPGPVPAEPAQDTESEGQDLSQGTSLVRGVGTLEYVNPSKEVTCREAGSAGALKDTSPVTEYETPGDVSSEPEERPQDVGFATRKIHQDASPVARGLHQNIDSAAEPVRDPATGEDVWDSNPVTTKGVQRTTEKPLQEEKPMIKELSQNIGPRSGKLMGDEGCGMQELSHDKSPCMKQLSPKAEEAEQKTETIIGHLPPKGPESGGPLHTAHTKAQEPPWDLEFNVGQALQGRSSVVGEPARDSDLALGQPVQPPKEDADVLHSHSTVTGIRQESTMFQLSTSMYEGSEELQVSSGIQKRESGPLVCTDGRTETVSQEHRGVTEAPLLGSWQDSESYKKTSVASKIKMFEQSEAERRAAQEEEEHLPETERPAKAKGKMSLTQDVLLNTGPISPPSLTGTPVELASSVGSFALKGQGAGSGNSSQPLSLKEDVSVDLEHGEDSADLASPDSGCELTLAEAVRAGLREGTEEKAKPPRHRAPESDTGDEEQDQEKDAVFLKDNHLAIERKCSSITVSSTSSLEAEVDFTVIGDFHGTAFEDISRSLPELDKDKSEMEDEGLVSFQHTDKVVPGLEEDVKVREKVSQPSTDVSQLESRALKTDAVTVCLGLGTKNPEDASAPHQISTPEAAQVEGSALGHKDATAAAQAVTAETVPTTSDNTTKPGKGAGPVTELRSVSPITGSSTGKEVLTSIFSATAETLSTSTTTHVTKTVKGGFSETRIEKRIIITGDEDVDQDQALALAIKEAKLQHPDMLVTKAVVYRETEPSPEERDKKPQVGGEVIRYSLYLLCKRCM</sequence>
<evidence type="ECO:0000256" key="6">
    <source>
        <dbReference type="SAM" id="MobiDB-lite"/>
    </source>
</evidence>
<dbReference type="InterPro" id="IPR000299">
    <property type="entry name" value="FERM_domain"/>
</dbReference>
<dbReference type="Pfam" id="PF09379">
    <property type="entry name" value="FERM_N"/>
    <property type="match status" value="1"/>
</dbReference>
<dbReference type="InterPro" id="IPR018980">
    <property type="entry name" value="FERM_PH-like_C"/>
</dbReference>
<dbReference type="Pfam" id="PF08736">
    <property type="entry name" value="FA"/>
    <property type="match status" value="1"/>
</dbReference>
<feature type="compositionally biased region" description="Basic and acidic residues" evidence="6">
    <location>
        <begin position="701"/>
        <end position="715"/>
    </location>
</feature>
<dbReference type="Gene3D" id="2.30.29.30">
    <property type="entry name" value="Pleckstrin-homology domain (PH domain)/Phosphotyrosine-binding domain (PTB)"/>
    <property type="match status" value="1"/>
</dbReference>
<feature type="region of interest" description="Disordered" evidence="6">
    <location>
        <begin position="1269"/>
        <end position="1307"/>
    </location>
</feature>
<dbReference type="FunFam" id="2.30.29.30:FF:000001">
    <property type="entry name" value="Erythrocyte membrane protein band 4.1"/>
    <property type="match status" value="1"/>
</dbReference>
<feature type="region of interest" description="Disordered" evidence="6">
    <location>
        <begin position="1442"/>
        <end position="1473"/>
    </location>
</feature>
<dbReference type="PRINTS" id="PR00935">
    <property type="entry name" value="BAND41"/>
</dbReference>
<feature type="compositionally biased region" description="Basic and acidic residues" evidence="6">
    <location>
        <begin position="1111"/>
        <end position="1123"/>
    </location>
</feature>
<dbReference type="SMART" id="SM01195">
    <property type="entry name" value="FA"/>
    <property type="match status" value="1"/>
</dbReference>
<feature type="compositionally biased region" description="Basic and acidic residues" evidence="6">
    <location>
        <begin position="440"/>
        <end position="449"/>
    </location>
</feature>
<dbReference type="PRINTS" id="PR00661">
    <property type="entry name" value="ERMFAMILY"/>
</dbReference>
<evidence type="ECO:0000256" key="5">
    <source>
        <dbReference type="ARBA" id="ARBA00023212"/>
    </source>
</evidence>
<dbReference type="Ensembl" id="ENSABRT00000026427.1">
    <property type="protein sequence ID" value="ENSABRP00000018722.1"/>
    <property type="gene ID" value="ENSABRG00000016098.1"/>
</dbReference>
<feature type="compositionally biased region" description="Polar residues" evidence="6">
    <location>
        <begin position="798"/>
        <end position="809"/>
    </location>
</feature>
<reference evidence="8" key="1">
    <citation type="submission" date="2025-08" db="UniProtKB">
        <authorList>
            <consortium name="Ensembl"/>
        </authorList>
    </citation>
    <scope>IDENTIFICATION</scope>
</reference>
<dbReference type="InterPro" id="IPR035963">
    <property type="entry name" value="FERM_2"/>
</dbReference>
<dbReference type="SUPFAM" id="SSF47031">
    <property type="entry name" value="Second domain of FERM"/>
    <property type="match status" value="1"/>
</dbReference>
<feature type="compositionally biased region" description="Basic and acidic residues" evidence="6">
    <location>
        <begin position="528"/>
        <end position="548"/>
    </location>
</feature>
<dbReference type="Pfam" id="PF00373">
    <property type="entry name" value="FERM_M"/>
    <property type="match status" value="1"/>
</dbReference>
<dbReference type="Pfam" id="PF05902">
    <property type="entry name" value="4_1_CTD"/>
    <property type="match status" value="1"/>
</dbReference>
<dbReference type="InterPro" id="IPR019749">
    <property type="entry name" value="Band_41_domain"/>
</dbReference>
<keyword evidence="3" id="KW-0597">Phosphoprotein</keyword>
<gene>
    <name evidence="8" type="primary">EPB41L1</name>
</gene>
<evidence type="ECO:0000256" key="3">
    <source>
        <dbReference type="ARBA" id="ARBA00022553"/>
    </source>
</evidence>
<keyword evidence="4" id="KW-0009">Actin-binding</keyword>
<feature type="compositionally biased region" description="Basic and acidic residues" evidence="6">
    <location>
        <begin position="1290"/>
        <end position="1302"/>
    </location>
</feature>
<dbReference type="SUPFAM" id="SSF54236">
    <property type="entry name" value="Ubiquitin-like"/>
    <property type="match status" value="1"/>
</dbReference>
<dbReference type="GO" id="GO:0030866">
    <property type="term" value="P:cortical actin cytoskeleton organization"/>
    <property type="evidence" value="ECO:0007669"/>
    <property type="project" value="InterPro"/>
</dbReference>
<dbReference type="SMART" id="SM01196">
    <property type="entry name" value="FERM_C"/>
    <property type="match status" value="1"/>
</dbReference>
<feature type="compositionally biased region" description="Low complexity" evidence="6">
    <location>
        <begin position="1622"/>
        <end position="1636"/>
    </location>
</feature>
<comment type="subcellular location">
    <subcellularLocation>
        <location evidence="1">Cytoplasm</location>
        <location evidence="1">Cytoskeleton</location>
    </subcellularLocation>
</comment>
<evidence type="ECO:0000256" key="1">
    <source>
        <dbReference type="ARBA" id="ARBA00004245"/>
    </source>
</evidence>
<dbReference type="InterPro" id="IPR014847">
    <property type="entry name" value="FA"/>
</dbReference>
<dbReference type="Proteomes" id="UP000694426">
    <property type="component" value="Unplaced"/>
</dbReference>
<feature type="region of interest" description="Disordered" evidence="6">
    <location>
        <begin position="1085"/>
        <end position="1197"/>
    </location>
</feature>
<feature type="region of interest" description="Disordered" evidence="6">
    <location>
        <begin position="424"/>
        <end position="478"/>
    </location>
</feature>
<dbReference type="PROSITE" id="PS00660">
    <property type="entry name" value="FERM_1"/>
    <property type="match status" value="1"/>
</dbReference>
<dbReference type="Gene3D" id="1.20.80.10">
    <property type="match status" value="1"/>
</dbReference>
<dbReference type="InterPro" id="IPR018979">
    <property type="entry name" value="FERM_N"/>
</dbReference>
<dbReference type="Pfam" id="PF09380">
    <property type="entry name" value="FERM_C"/>
    <property type="match status" value="1"/>
</dbReference>
<dbReference type="InterPro" id="IPR019748">
    <property type="entry name" value="FERM_central"/>
</dbReference>
<name>A0A8B9I9D3_9AVES</name>
<feature type="compositionally biased region" description="Basic and acidic residues" evidence="6">
    <location>
        <begin position="637"/>
        <end position="665"/>
    </location>
</feature>
<dbReference type="FunFam" id="3.10.20.90:FF:000002">
    <property type="entry name" value="Erythrocyte protein band 4.1-like 3"/>
    <property type="match status" value="1"/>
</dbReference>
<dbReference type="PROSITE" id="PS00661">
    <property type="entry name" value="FERM_2"/>
    <property type="match status" value="1"/>
</dbReference>
<feature type="compositionally biased region" description="Pro residues" evidence="6">
    <location>
        <begin position="972"/>
        <end position="987"/>
    </location>
</feature>
<dbReference type="InterPro" id="IPR014352">
    <property type="entry name" value="FERM/acyl-CoA-bd_prot_sf"/>
</dbReference>
<reference evidence="8" key="2">
    <citation type="submission" date="2025-09" db="UniProtKB">
        <authorList>
            <consortium name="Ensembl"/>
        </authorList>
    </citation>
    <scope>IDENTIFICATION</scope>
</reference>
<dbReference type="GO" id="GO:0003779">
    <property type="term" value="F:actin binding"/>
    <property type="evidence" value="ECO:0007669"/>
    <property type="project" value="UniProtKB-KW"/>
</dbReference>
<dbReference type="InterPro" id="IPR011993">
    <property type="entry name" value="PH-like_dom_sf"/>
</dbReference>
<feature type="region of interest" description="Disordered" evidence="6">
    <location>
        <begin position="630"/>
        <end position="715"/>
    </location>
</feature>
<dbReference type="CDD" id="cd14473">
    <property type="entry name" value="FERM_B-lobe"/>
    <property type="match status" value="1"/>
</dbReference>
<feature type="region of interest" description="Disordered" evidence="6">
    <location>
        <begin position="1332"/>
        <end position="1382"/>
    </location>
</feature>
<dbReference type="CDD" id="cd17201">
    <property type="entry name" value="FERM_F1_EPB41L1"/>
    <property type="match status" value="1"/>
</dbReference>
<dbReference type="CDD" id="cd13184">
    <property type="entry name" value="FERM_C_4_1_family"/>
    <property type="match status" value="1"/>
</dbReference>
<evidence type="ECO:0000256" key="2">
    <source>
        <dbReference type="ARBA" id="ARBA00022490"/>
    </source>
</evidence>
<dbReference type="GO" id="GO:0005856">
    <property type="term" value="C:cytoskeleton"/>
    <property type="evidence" value="ECO:0007669"/>
    <property type="project" value="UniProtKB-SubCell"/>
</dbReference>
<accession>A0A8B9I9D3</accession>
<feature type="compositionally biased region" description="Low complexity" evidence="6">
    <location>
        <begin position="16"/>
        <end position="26"/>
    </location>
</feature>
<dbReference type="InterPro" id="IPR007477">
    <property type="entry name" value="SAB_dom"/>
</dbReference>
<dbReference type="GO" id="GO:0005198">
    <property type="term" value="F:structural molecule activity"/>
    <property type="evidence" value="ECO:0007669"/>
    <property type="project" value="InterPro"/>
</dbReference>
<dbReference type="PROSITE" id="PS50057">
    <property type="entry name" value="FERM_3"/>
    <property type="match status" value="1"/>
</dbReference>
<dbReference type="InterPro" id="IPR019747">
    <property type="entry name" value="FERM_CS"/>
</dbReference>
<feature type="domain" description="FERM" evidence="7">
    <location>
        <begin position="94"/>
        <end position="375"/>
    </location>
</feature>
<dbReference type="PANTHER" id="PTHR23280">
    <property type="entry name" value="4.1 G PROTEIN"/>
    <property type="match status" value="1"/>
</dbReference>
<feature type="compositionally biased region" description="Polar residues" evidence="6">
    <location>
        <begin position="1101"/>
        <end position="1110"/>
    </location>
</feature>
<feature type="compositionally biased region" description="Basic and acidic residues" evidence="6">
    <location>
        <begin position="1332"/>
        <end position="1353"/>
    </location>
</feature>
<evidence type="ECO:0000313" key="9">
    <source>
        <dbReference type="Proteomes" id="UP000694426"/>
    </source>
</evidence>
<feature type="region of interest" description="Disordered" evidence="6">
    <location>
        <begin position="1"/>
        <end position="86"/>
    </location>
</feature>
<feature type="region of interest" description="Disordered" evidence="6">
    <location>
        <begin position="766"/>
        <end position="1057"/>
    </location>
</feature>
<dbReference type="Gene3D" id="3.10.20.90">
    <property type="entry name" value="Phosphatidylinositol 3-kinase Catalytic Subunit, Chain A, domain 1"/>
    <property type="match status" value="1"/>
</dbReference>
<dbReference type="GeneTree" id="ENSGT00940000158442"/>
<feature type="region of interest" description="Disordered" evidence="6">
    <location>
        <begin position="1613"/>
        <end position="1662"/>
    </location>
</feature>
<feature type="region of interest" description="Disordered" evidence="6">
    <location>
        <begin position="500"/>
        <end position="548"/>
    </location>
</feature>
<evidence type="ECO:0000259" key="7">
    <source>
        <dbReference type="PROSITE" id="PS50057"/>
    </source>
</evidence>
<dbReference type="InterPro" id="IPR000798">
    <property type="entry name" value="Ez/rad/moesin-like"/>
</dbReference>
<protein>
    <submittedName>
        <fullName evidence="8">Erythrocyte membrane protein band 4.1 like 1</fullName>
    </submittedName>
</protein>
<keyword evidence="2" id="KW-0963">Cytoplasm</keyword>
<feature type="compositionally biased region" description="Basic and acidic residues" evidence="6">
    <location>
        <begin position="1444"/>
        <end position="1462"/>
    </location>
</feature>
<dbReference type="Pfam" id="PF04382">
    <property type="entry name" value="SAB"/>
    <property type="match status" value="1"/>
</dbReference>
<dbReference type="PANTHER" id="PTHR23280:SF24">
    <property type="entry name" value="BAND 4.1-LIKE PROTEIN 1"/>
    <property type="match status" value="1"/>
</dbReference>
<feature type="region of interest" description="Disordered" evidence="6">
    <location>
        <begin position="1211"/>
        <end position="1243"/>
    </location>
</feature>
<keyword evidence="5" id="KW-0206">Cytoskeleton</keyword>
<feature type="compositionally biased region" description="Polar residues" evidence="6">
    <location>
        <begin position="73"/>
        <end position="86"/>
    </location>
</feature>
<dbReference type="InterPro" id="IPR008379">
    <property type="entry name" value="Band_4.1_C"/>
</dbReference>
<keyword evidence="9" id="KW-1185">Reference proteome</keyword>